<feature type="transmembrane region" description="Helical" evidence="1">
    <location>
        <begin position="181"/>
        <end position="203"/>
    </location>
</feature>
<dbReference type="RefSeq" id="WP_130721062.1">
    <property type="nucleotide sequence ID" value="NZ_SIMQ01000004.1"/>
</dbReference>
<keyword evidence="1" id="KW-0472">Membrane</keyword>
<evidence type="ECO:0008006" key="4">
    <source>
        <dbReference type="Google" id="ProtNLM"/>
    </source>
</evidence>
<dbReference type="EMBL" id="SIMR01000004">
    <property type="protein sequence ID" value="TBC04683.1"/>
    <property type="molecule type" value="Genomic_DNA"/>
</dbReference>
<evidence type="ECO:0000313" key="2">
    <source>
        <dbReference type="EMBL" id="TBC04683.1"/>
    </source>
</evidence>
<keyword evidence="1" id="KW-0812">Transmembrane</keyword>
<dbReference type="AlphaFoldDB" id="A0AB38HUC4"/>
<proteinExistence type="predicted"/>
<keyword evidence="2" id="KW-0614">Plasmid</keyword>
<dbReference type="Proteomes" id="UP000294215">
    <property type="component" value="Unassembled WGS sequence"/>
</dbReference>
<sequence>MNIKRGLFRLWVVLAAGWVITVGAFSYNDVANPYFAPRAFYFPKDISAANARADADRQQNPSSNWDRWEIKIRDGFKYSMRGTSTDDAYKRLTDALPFASFAAEPVSAEAYSEDFRDLEAGKTNGVTNKISLHDLQDVSLFIAKDTPAAERDRQIDAAFRIGTEVKQAVTNKRRRETIKSAALFGLIPPMLLLLAGMVVMWILRGFRSPA</sequence>
<keyword evidence="1" id="KW-1133">Transmembrane helix</keyword>
<comment type="caution">
    <text evidence="2">The sequence shown here is derived from an EMBL/GenBank/DDBJ whole genome shotgun (WGS) entry which is preliminary data.</text>
</comment>
<evidence type="ECO:0000313" key="3">
    <source>
        <dbReference type="Proteomes" id="UP000294215"/>
    </source>
</evidence>
<accession>A0AB38HUC4</accession>
<reference evidence="2 3" key="1">
    <citation type="submission" date="2019-02" db="EMBL/GenBank/DDBJ databases">
        <title>The genomic architecture of introgression among sibling species of bacteria.</title>
        <authorList>
            <person name="Cavassim M.I.A."/>
            <person name="Moeskjaer S."/>
            <person name="Moslemi C."/>
            <person name="Fields B."/>
            <person name="Bachmann A."/>
            <person name="Vilhjalmsson B."/>
            <person name="Schierup M.H."/>
            <person name="Young J.P.W."/>
            <person name="Andersen S.U."/>
        </authorList>
    </citation>
    <scope>NUCLEOTIDE SEQUENCE [LARGE SCALE GENOMIC DNA]</scope>
    <source>
        <strain evidence="2 3">SM92</strain>
        <plasmid evidence="2">pSM92_Rh03</plasmid>
    </source>
</reference>
<name>A0AB38HUC4_9HYPH</name>
<gene>
    <name evidence="2" type="ORF">ELH40_34960</name>
</gene>
<organism evidence="2 3">
    <name type="scientific">Rhizobium ruizarguesonis</name>
    <dbReference type="NCBI Taxonomy" id="2081791"/>
    <lineage>
        <taxon>Bacteria</taxon>
        <taxon>Pseudomonadati</taxon>
        <taxon>Pseudomonadota</taxon>
        <taxon>Alphaproteobacteria</taxon>
        <taxon>Hyphomicrobiales</taxon>
        <taxon>Rhizobiaceae</taxon>
        <taxon>Rhizobium/Agrobacterium group</taxon>
        <taxon>Rhizobium</taxon>
    </lineage>
</organism>
<geneLocation type="plasmid" evidence="2">
    <name>pSM92_Rh03</name>
</geneLocation>
<evidence type="ECO:0000256" key="1">
    <source>
        <dbReference type="SAM" id="Phobius"/>
    </source>
</evidence>
<protein>
    <recommendedName>
        <fullName evidence="4">Secreted protein</fullName>
    </recommendedName>
</protein>